<gene>
    <name evidence="12" type="ORF">WJX84_005999</name>
</gene>
<keyword evidence="4" id="KW-0999">Mitochondrion inner membrane</keyword>
<keyword evidence="8" id="KW-0472">Membrane</keyword>
<dbReference type="InterPro" id="IPR011009">
    <property type="entry name" value="Kinase-like_dom_sf"/>
</dbReference>
<evidence type="ECO:0000256" key="3">
    <source>
        <dbReference type="ARBA" id="ARBA00022741"/>
    </source>
</evidence>
<comment type="subcellular location">
    <subcellularLocation>
        <location evidence="1">Mitochondrion inner membrane</location>
    </subcellularLocation>
    <subcellularLocation>
        <location evidence="2">Mitochondrion matrix</location>
        <location evidence="2">Mitochondrion nucleoid</location>
    </subcellularLocation>
</comment>
<dbReference type="Gene3D" id="3.40.50.300">
    <property type="entry name" value="P-loop containing nucleotide triphosphate hydrolases"/>
    <property type="match status" value="1"/>
</dbReference>
<dbReference type="InterPro" id="IPR004147">
    <property type="entry name" value="ABC1_dom"/>
</dbReference>
<dbReference type="InterPro" id="IPR016123">
    <property type="entry name" value="Mog1/PsbP_a/b/a-sand"/>
</dbReference>
<dbReference type="Pfam" id="PF12037">
    <property type="entry name" value="ATAD3_N"/>
    <property type="match status" value="1"/>
</dbReference>
<dbReference type="InterPro" id="IPR021911">
    <property type="entry name" value="ATAD3_N"/>
</dbReference>
<accession>A0AAW1TEW7</accession>
<feature type="compositionally biased region" description="Low complexity" evidence="10">
    <location>
        <begin position="925"/>
        <end position="944"/>
    </location>
</feature>
<proteinExistence type="predicted"/>
<dbReference type="GO" id="GO:0007005">
    <property type="term" value="P:mitochondrion organization"/>
    <property type="evidence" value="ECO:0007669"/>
    <property type="project" value="TreeGrafter"/>
</dbReference>
<keyword evidence="5" id="KW-0067">ATP-binding</keyword>
<keyword evidence="13" id="KW-1185">Reference proteome</keyword>
<evidence type="ECO:0000256" key="4">
    <source>
        <dbReference type="ARBA" id="ARBA00022792"/>
    </source>
</evidence>
<keyword evidence="3" id="KW-0547">Nucleotide-binding</keyword>
<dbReference type="PANTHER" id="PTHR23075">
    <property type="entry name" value="PUTATIVE ATP-ASE"/>
    <property type="match status" value="1"/>
</dbReference>
<dbReference type="SUPFAM" id="SSF52540">
    <property type="entry name" value="P-loop containing nucleoside triphosphate hydrolases"/>
    <property type="match status" value="1"/>
</dbReference>
<evidence type="ECO:0000259" key="11">
    <source>
        <dbReference type="SMART" id="SM00382"/>
    </source>
</evidence>
<dbReference type="CDD" id="cd05121">
    <property type="entry name" value="ABC1_ADCK3-like"/>
    <property type="match status" value="1"/>
</dbReference>
<reference evidence="12 13" key="1">
    <citation type="journal article" date="2024" name="Nat. Commun.">
        <title>Phylogenomics reveals the evolutionary origins of lichenization in chlorophyte algae.</title>
        <authorList>
            <person name="Puginier C."/>
            <person name="Libourel C."/>
            <person name="Otte J."/>
            <person name="Skaloud P."/>
            <person name="Haon M."/>
            <person name="Grisel S."/>
            <person name="Petersen M."/>
            <person name="Berrin J.G."/>
            <person name="Delaux P.M."/>
            <person name="Dal Grande F."/>
            <person name="Keller J."/>
        </authorList>
    </citation>
    <scope>NUCLEOTIDE SEQUENCE [LARGE SCALE GENOMIC DNA]</scope>
    <source>
        <strain evidence="12 13">SAG 2523</strain>
    </source>
</reference>
<dbReference type="FunFam" id="3.40.50.300:FF:000595">
    <property type="entry name" value="ATPase family AAA domain-containing protein 3"/>
    <property type="match status" value="1"/>
</dbReference>
<dbReference type="InterPro" id="IPR003959">
    <property type="entry name" value="ATPase_AAA_core"/>
</dbReference>
<feature type="region of interest" description="Disordered" evidence="10">
    <location>
        <begin position="838"/>
        <end position="865"/>
    </location>
</feature>
<keyword evidence="9" id="KW-1135">Mitochondrion nucleoid</keyword>
<name>A0AAW1TEW7_9CHLO</name>
<dbReference type="SUPFAM" id="SSF56112">
    <property type="entry name" value="Protein kinase-like (PK-like)"/>
    <property type="match status" value="1"/>
</dbReference>
<dbReference type="Pfam" id="PF01789">
    <property type="entry name" value="PsbP"/>
    <property type="match status" value="1"/>
</dbReference>
<dbReference type="GO" id="GO:0042645">
    <property type="term" value="C:mitochondrial nucleoid"/>
    <property type="evidence" value="ECO:0007669"/>
    <property type="project" value="UniProtKB-SubCell"/>
</dbReference>
<dbReference type="GO" id="GO:0008270">
    <property type="term" value="F:zinc ion binding"/>
    <property type="evidence" value="ECO:0007669"/>
    <property type="project" value="TreeGrafter"/>
</dbReference>
<dbReference type="GO" id="GO:0015979">
    <property type="term" value="P:photosynthesis"/>
    <property type="evidence" value="ECO:0007669"/>
    <property type="project" value="InterPro"/>
</dbReference>
<feature type="compositionally biased region" description="Low complexity" evidence="10">
    <location>
        <begin position="126"/>
        <end position="136"/>
    </location>
</feature>
<dbReference type="Proteomes" id="UP001485043">
    <property type="component" value="Unassembled WGS sequence"/>
</dbReference>
<feature type="domain" description="AAA+ ATPase" evidence="11">
    <location>
        <begin position="1113"/>
        <end position="1245"/>
    </location>
</feature>
<evidence type="ECO:0000256" key="6">
    <source>
        <dbReference type="ARBA" id="ARBA00023054"/>
    </source>
</evidence>
<evidence type="ECO:0000313" key="12">
    <source>
        <dbReference type="EMBL" id="KAK9868391.1"/>
    </source>
</evidence>
<dbReference type="Pfam" id="PF00004">
    <property type="entry name" value="AAA"/>
    <property type="match status" value="1"/>
</dbReference>
<dbReference type="GO" id="GO:0005509">
    <property type="term" value="F:calcium ion binding"/>
    <property type="evidence" value="ECO:0007669"/>
    <property type="project" value="InterPro"/>
</dbReference>
<dbReference type="InterPro" id="IPR027417">
    <property type="entry name" value="P-loop_NTPase"/>
</dbReference>
<dbReference type="SUPFAM" id="SSF55724">
    <property type="entry name" value="Mog1p/PsbP-like"/>
    <property type="match status" value="1"/>
</dbReference>
<comment type="caution">
    <text evidence="12">The sequence shown here is derived from an EMBL/GenBank/DDBJ whole genome shotgun (WGS) entry which is preliminary data.</text>
</comment>
<evidence type="ECO:0000256" key="9">
    <source>
        <dbReference type="ARBA" id="ARBA00023271"/>
    </source>
</evidence>
<evidence type="ECO:0000256" key="10">
    <source>
        <dbReference type="SAM" id="MobiDB-lite"/>
    </source>
</evidence>
<dbReference type="InterPro" id="IPR002683">
    <property type="entry name" value="PsbP_C"/>
</dbReference>
<dbReference type="GO" id="GO:0019898">
    <property type="term" value="C:extrinsic component of membrane"/>
    <property type="evidence" value="ECO:0007669"/>
    <property type="project" value="InterPro"/>
</dbReference>
<sequence>MLSYSCSGDKLYSTAAQDRFNQPRKRTRVQATAAPPRPARARRNSGDIVGTDGVRMRLLEPTSSALSNAEPVYTSEHSPKPSGPANTPDRAHAASSWAPADTRQQNSGVQPVLRVSPGSPAHRDSSSNSALSNAVSSMASQADVAEAMADEEPGVPLDSQQFTWSNDNYNSFQRSVEIWGFVVGLRTSIWFLDQKWSYLGYSEIQKSNRLRSLAAWTRERILSLGPTFIKIGQLFSTRTDILPAEVTEELSRLQDRVPAFSSKQAVAILERELGMPISQAFRSFQERPIAAASLGQVHRAVLNTGEQVVVKIQRPGLKRLFEIDLANLKVLAAQLDKGDENRDFKGIYAECAKILWEEVDYINEGRNADRFRRNFAAEDWVGVPRIYWRQTTPVVLTLEYMPGLKVTDKDALLKAGLNPVDVARIATEAYLLQILRHGFLHSDPHAGNIAVDKRTGALLFYDFGMMSSIFPGVRERLLDIFYGVYRKDADAVLKALVDLNIIVTTGDTLSLKRAISYFLENISQQADRKETLSAIGEDLFTLAVDQPFRFPAAFTFVLRAFTTLEGIGRSLDPEFQFSAVAQPYGAELLQLQDEQSQGFVLEQLQKGAAEVGRQAVAVPSRVERMSGTLSKLESGDLKLRVRVLESERAAYKANVMQMATIQAVLAAVLLDVGTQLALSQHLHFAQASFGGSGIFAVLLALQFRRLSKLDNTTTLLLHRPGAEDESPAQEVQLPASTGTLLQLFELGQTHRCEAAIVSASTKPGDGTLWTVAICALAGTVMAWRQALSSWRLAGFTAASVTAGGVAWCEADPRSLYDPEALERGAKALREIQKSPHAKRVFELSKQQEQTKQQESRTQEAQYQAQAAQWQTEQEKVRWQEQRKSMQEDAKVKAELAQYQDQLARKRATDEHDKHRERNAELVRMQEQSTARQEQQRAQTEAQIQAERRASEKYKADLDKDIQREKALAEAEGRALENRDNEDINRRSMLTRLDEERKRTIEAINTVFANLGSGATSLLSDPVRLTTAVGGTTLLFLGIYTAREGTRVAGKAIDSYLGTPNLVRETSRRWFWQRQNKGRGQRRDFGDIILQPALHDQVRTLTASSANTRLHQAPFRHMLFYGPPGTGKTLVAKRMARTSGLDYAIMSGGDVAPLGGNAVTQLHSLFDWAQTSRKGLLLFIDEADAFLGRRSGNQSEGLRGALNALLFRTGDQSRDFAVVLATNRPADLDAAVLDRMDEALEFGLPSTQERFDLLKLYLEQYIIKAGTAEGGAGSGSVQGFGARLRALLSGKRLAAAQIAVQGIDDSLLQDAAQRTEGFSGRELAKLLASVQAAVYGSRNTTLTRDLWQKVVSQKLRHPQATSRRQLLESLGLAAGVAWLHPGLAQAAEGDDLKPFKPTKASTPSLRSGQIKAEDVYSFSVPSGWSKEQVANIKSGNFCMPRCDEPWTEFIFQNSSEGKLELTVAPLRRITNKADASIDQVGSLEGIIESFGNFITGTYLEPDDVVAREKKTFDGRTYYVFEANAPYGSNGAHTLTSITTKDGNAYLFVVSANDKQWSKSQNKLRKLQQSFRA</sequence>
<dbReference type="GO" id="GO:0009654">
    <property type="term" value="C:photosystem II oxygen evolving complex"/>
    <property type="evidence" value="ECO:0007669"/>
    <property type="project" value="InterPro"/>
</dbReference>
<keyword evidence="6" id="KW-0175">Coiled coil</keyword>
<dbReference type="EMBL" id="JALJOV010000031">
    <property type="protein sequence ID" value="KAK9868391.1"/>
    <property type="molecule type" value="Genomic_DNA"/>
</dbReference>
<dbReference type="GO" id="GO:0005743">
    <property type="term" value="C:mitochondrial inner membrane"/>
    <property type="evidence" value="ECO:0007669"/>
    <property type="project" value="UniProtKB-SubCell"/>
</dbReference>
<organism evidence="12 13">
    <name type="scientific">Apatococcus fuscideae</name>
    <dbReference type="NCBI Taxonomy" id="2026836"/>
    <lineage>
        <taxon>Eukaryota</taxon>
        <taxon>Viridiplantae</taxon>
        <taxon>Chlorophyta</taxon>
        <taxon>core chlorophytes</taxon>
        <taxon>Trebouxiophyceae</taxon>
        <taxon>Chlorellales</taxon>
        <taxon>Chlorellaceae</taxon>
        <taxon>Apatococcus</taxon>
    </lineage>
</organism>
<dbReference type="InterPro" id="IPR003593">
    <property type="entry name" value="AAA+_ATPase"/>
</dbReference>
<dbReference type="Gene3D" id="3.40.1000.10">
    <property type="entry name" value="Mog1/PsbP, alpha/beta/alpha sandwich"/>
    <property type="match status" value="1"/>
</dbReference>
<evidence type="ECO:0000256" key="7">
    <source>
        <dbReference type="ARBA" id="ARBA00023128"/>
    </source>
</evidence>
<evidence type="ECO:0000256" key="2">
    <source>
        <dbReference type="ARBA" id="ARBA00004436"/>
    </source>
</evidence>
<dbReference type="GO" id="GO:0005524">
    <property type="term" value="F:ATP binding"/>
    <property type="evidence" value="ECO:0007669"/>
    <property type="project" value="UniProtKB-KW"/>
</dbReference>
<feature type="compositionally biased region" description="Basic and acidic residues" evidence="10">
    <location>
        <begin position="902"/>
        <end position="920"/>
    </location>
</feature>
<feature type="region of interest" description="Disordered" evidence="10">
    <location>
        <begin position="901"/>
        <end position="951"/>
    </location>
</feature>
<evidence type="ECO:0000256" key="1">
    <source>
        <dbReference type="ARBA" id="ARBA00004273"/>
    </source>
</evidence>
<evidence type="ECO:0000256" key="8">
    <source>
        <dbReference type="ARBA" id="ARBA00023136"/>
    </source>
</evidence>
<feature type="region of interest" description="Disordered" evidence="10">
    <location>
        <begin position="1"/>
        <end position="136"/>
    </location>
</feature>
<protein>
    <recommendedName>
        <fullName evidence="11">AAA+ ATPase domain-containing protein</fullName>
    </recommendedName>
</protein>
<dbReference type="Pfam" id="PF03109">
    <property type="entry name" value="ABC1"/>
    <property type="match status" value="1"/>
</dbReference>
<evidence type="ECO:0000313" key="13">
    <source>
        <dbReference type="Proteomes" id="UP001485043"/>
    </source>
</evidence>
<dbReference type="PANTHER" id="PTHR23075:SF0">
    <property type="entry name" value="ATPASE FAMILY AAA DOMAIN-CONTAINING PROTEIN 3"/>
    <property type="match status" value="1"/>
</dbReference>
<keyword evidence="7" id="KW-0496">Mitochondrion</keyword>
<dbReference type="GO" id="GO:0016887">
    <property type="term" value="F:ATP hydrolysis activity"/>
    <property type="evidence" value="ECO:0007669"/>
    <property type="project" value="InterPro"/>
</dbReference>
<dbReference type="SMART" id="SM00382">
    <property type="entry name" value="AAA"/>
    <property type="match status" value="1"/>
</dbReference>
<evidence type="ECO:0000256" key="5">
    <source>
        <dbReference type="ARBA" id="ARBA00022840"/>
    </source>
</evidence>